<comment type="caution">
    <text evidence="3">The sequence shown here is derived from an EMBL/GenBank/DDBJ whole genome shotgun (WGS) entry which is preliminary data.</text>
</comment>
<evidence type="ECO:0000313" key="4">
    <source>
        <dbReference type="Proteomes" id="UP000797356"/>
    </source>
</evidence>
<evidence type="ECO:0000256" key="1">
    <source>
        <dbReference type="SAM" id="MobiDB-lite"/>
    </source>
</evidence>
<evidence type="ECO:0000313" key="3">
    <source>
        <dbReference type="EMBL" id="KAG1364438.1"/>
    </source>
</evidence>
<dbReference type="Proteomes" id="UP000797356">
    <property type="component" value="Chromosome 11"/>
</dbReference>
<name>A0A8K0IQT5_COCNU</name>
<organism evidence="3 4">
    <name type="scientific">Cocos nucifera</name>
    <name type="common">Coconut palm</name>
    <dbReference type="NCBI Taxonomy" id="13894"/>
    <lineage>
        <taxon>Eukaryota</taxon>
        <taxon>Viridiplantae</taxon>
        <taxon>Streptophyta</taxon>
        <taxon>Embryophyta</taxon>
        <taxon>Tracheophyta</taxon>
        <taxon>Spermatophyta</taxon>
        <taxon>Magnoliopsida</taxon>
        <taxon>Liliopsida</taxon>
        <taxon>Arecaceae</taxon>
        <taxon>Arecoideae</taxon>
        <taxon>Cocoseae</taxon>
        <taxon>Attaleinae</taxon>
        <taxon>Cocos</taxon>
    </lineage>
</organism>
<dbReference type="OrthoDB" id="1904894at2759"/>
<feature type="domain" description="DUF7815" evidence="2">
    <location>
        <begin position="52"/>
        <end position="77"/>
    </location>
</feature>
<dbReference type="Pfam" id="PF25122">
    <property type="entry name" value="DUF7815"/>
    <property type="match status" value="1"/>
</dbReference>
<sequence>MAYEIPFDLIHRLQSGLRAAAGMPSYDPSDPALPPLPSIEDAVDALVPSLSPYLHCKRCHGGLLRGIQSTLCIYCGADRRREGFSYEIFFNSTVGCRKLLESLGLDGSEAVTLDTESSDSKGKDTPKHGLVLSDLLDLKLKWPLDKKEVDNSSINKESSTNKYASNLSGFDLDDSFSEPKIEAASAAPSLPNEQIMPEKQNIKTECHEFSGSDSMFENLRSSDIKTSSFNNKSSEFGDSFKVWEAEFHTAISNNYAAESKSVKLFQDSSDTESLTILRPQVTISQRTNIQHDISSKDNTRKFTSDAGEPSSTNNWIPDDFWPMRTGKVSKSDQLRSNGETNIGELNNNLNDMPDDQVQDNLWPASSAKESENTKIISDNDDSFDDWQDFTSLVKAQGNSSNLGMQTEPRLFELPSETKSVDLWPPSGTKESDNTKTLDVKNDLFDDWQGFTSSSEAQATSGPQAEATLIEHPSETKSVDLWSTSITRESDNTKILYGKDDSDDWQGFTSSSEAVGSLSNFGAKTGATLFKHPSETNSLDLWPTSSTKESENTKHMHGNDDSFNGWQGFTCLGNAHGSSSSSGAQTGATFLEHPPEIKSVDRWSKSSTMDSDKAIAINGNDDPFDDWQGLSGLGEMKGSLLNSRSQMGDALHAHPSDTKSADLQGMEFGSFLHSDSFSKALGGQEGSSEGNSMQLDASISNRMGAVHETCGVDSHSTVQEATDINKNSTAALNPKSANSKVEMLLSQMHDLSFMLENDLSFPEKIERSDSNSGSS</sequence>
<keyword evidence="4" id="KW-1185">Reference proteome</keyword>
<dbReference type="PANTHER" id="PTHR36308:SF1">
    <property type="entry name" value="DENTIN SIALOPHOSPHOPROTEIN-RELATED"/>
    <property type="match status" value="1"/>
</dbReference>
<dbReference type="PANTHER" id="PTHR36308">
    <property type="entry name" value="DENTIN SIALOPHOSPHOPROTEIN-RELATED"/>
    <property type="match status" value="1"/>
</dbReference>
<protein>
    <submittedName>
        <fullName evidence="3">Dentin sialophosphoprotein-like</fullName>
    </submittedName>
</protein>
<reference evidence="3" key="1">
    <citation type="journal article" date="2017" name="Gigascience">
        <title>The genome draft of coconut (Cocos nucifera).</title>
        <authorList>
            <person name="Xiao Y."/>
            <person name="Xu P."/>
            <person name="Fan H."/>
            <person name="Baudouin L."/>
            <person name="Xia W."/>
            <person name="Bocs S."/>
            <person name="Xu J."/>
            <person name="Li Q."/>
            <person name="Guo A."/>
            <person name="Zhou L."/>
            <person name="Li J."/>
            <person name="Wu Y."/>
            <person name="Ma Z."/>
            <person name="Armero A."/>
            <person name="Issali A.E."/>
            <person name="Liu N."/>
            <person name="Peng M."/>
            <person name="Yang Y."/>
        </authorList>
    </citation>
    <scope>NUCLEOTIDE SEQUENCE</scope>
    <source>
        <tissue evidence="3">Spear leaf of Hainan Tall coconut</tissue>
    </source>
</reference>
<accession>A0A8K0IQT5</accession>
<evidence type="ECO:0000259" key="2">
    <source>
        <dbReference type="Pfam" id="PF25122"/>
    </source>
</evidence>
<feature type="region of interest" description="Disordered" evidence="1">
    <location>
        <begin position="296"/>
        <end position="319"/>
    </location>
</feature>
<dbReference type="AlphaFoldDB" id="A0A8K0IQT5"/>
<dbReference type="InterPro" id="IPR056717">
    <property type="entry name" value="DUF7815"/>
</dbReference>
<dbReference type="EMBL" id="CM017882">
    <property type="protein sequence ID" value="KAG1364438.1"/>
    <property type="molecule type" value="Genomic_DNA"/>
</dbReference>
<proteinExistence type="predicted"/>
<gene>
    <name evidence="3" type="ORF">COCNU_11G012650</name>
</gene>
<reference evidence="3" key="2">
    <citation type="submission" date="2019-07" db="EMBL/GenBank/DDBJ databases">
        <authorList>
            <person name="Yang Y."/>
            <person name="Bocs S."/>
            <person name="Baudouin L."/>
        </authorList>
    </citation>
    <scope>NUCLEOTIDE SEQUENCE</scope>
    <source>
        <tissue evidence="3">Spear leaf of Hainan Tall coconut</tissue>
    </source>
</reference>